<evidence type="ECO:0000313" key="2">
    <source>
        <dbReference type="Proteomes" id="UP000430146"/>
    </source>
</evidence>
<dbReference type="OrthoDB" id="4761669at2"/>
<dbReference type="Proteomes" id="UP000430146">
    <property type="component" value="Unassembled WGS sequence"/>
</dbReference>
<name>A0A5S9R2M2_MYCVN</name>
<proteinExistence type="predicted"/>
<evidence type="ECO:0000313" key="1">
    <source>
        <dbReference type="EMBL" id="CAA0128081.1"/>
    </source>
</evidence>
<dbReference type="SUPFAM" id="SSF57802">
    <property type="entry name" value="Rubredoxin-like"/>
    <property type="match status" value="1"/>
</dbReference>
<dbReference type="RefSeq" id="WP_159233112.1">
    <property type="nucleotide sequence ID" value="NZ_CACSIP010000033.1"/>
</dbReference>
<reference evidence="1 2" key="1">
    <citation type="submission" date="2019-11" db="EMBL/GenBank/DDBJ databases">
        <authorList>
            <person name="Holert J."/>
        </authorList>
    </citation>
    <scope>NUCLEOTIDE SEQUENCE [LARGE SCALE GENOMIC DNA]</scope>
    <source>
        <strain evidence="1">BC8_1</strain>
    </source>
</reference>
<organism evidence="1 2">
    <name type="scientific">Mycolicibacterium vanbaalenii</name>
    <name type="common">Mycobacterium vanbaalenii</name>
    <dbReference type="NCBI Taxonomy" id="110539"/>
    <lineage>
        <taxon>Bacteria</taxon>
        <taxon>Bacillati</taxon>
        <taxon>Actinomycetota</taxon>
        <taxon>Actinomycetes</taxon>
        <taxon>Mycobacteriales</taxon>
        <taxon>Mycobacteriaceae</taxon>
        <taxon>Mycolicibacterium</taxon>
    </lineage>
</organism>
<gene>
    <name evidence="1" type="ORF">AELLOGFF_05412</name>
</gene>
<dbReference type="AlphaFoldDB" id="A0A5S9R2M2"/>
<keyword evidence="2" id="KW-1185">Reference proteome</keyword>
<dbReference type="EMBL" id="CACSIP010000033">
    <property type="protein sequence ID" value="CAA0128081.1"/>
    <property type="molecule type" value="Genomic_DNA"/>
</dbReference>
<sequence>MIGLTYDLENRVRVYNQVCPECGCTEAELLGPADQHVAPGLRAEGLYQCPDCGTDWDA</sequence>
<protein>
    <submittedName>
        <fullName evidence="1">Uncharacterized protein</fullName>
    </submittedName>
</protein>
<accession>A0A5S9R2M2</accession>